<keyword evidence="5" id="KW-0067">ATP-binding</keyword>
<dbReference type="PROSITE" id="PS50014">
    <property type="entry name" value="BROMODOMAIN_2"/>
    <property type="match status" value="1"/>
</dbReference>
<reference evidence="19 20" key="2">
    <citation type="submission" date="2018-10" db="EMBL/GenBank/DDBJ databases">
        <authorList>
            <consortium name="Pathogen Informatics"/>
        </authorList>
    </citation>
    <scope>NUCLEOTIDE SEQUENCE [LARGE SCALE GENOMIC DNA]</scope>
</reference>
<evidence type="ECO:0000256" key="14">
    <source>
        <dbReference type="SAM" id="MobiDB-lite"/>
    </source>
</evidence>
<keyword evidence="13" id="KW-0175">Coiled coil</keyword>
<dbReference type="InterPro" id="IPR049730">
    <property type="entry name" value="SNF2/RAD54-like_C"/>
</dbReference>
<dbReference type="Gene3D" id="1.20.5.170">
    <property type="match status" value="1"/>
</dbReference>
<evidence type="ECO:0000313" key="19">
    <source>
        <dbReference type="EMBL" id="VDD90132.1"/>
    </source>
</evidence>
<dbReference type="Pfam" id="PF00176">
    <property type="entry name" value="SNF2-rel_dom"/>
    <property type="match status" value="1"/>
</dbReference>
<feature type="domain" description="Helicase ATP-binding" evidence="16">
    <location>
        <begin position="564"/>
        <end position="729"/>
    </location>
</feature>
<comment type="subcellular location">
    <subcellularLocation>
        <location evidence="1">Nucleus</location>
    </subcellularLocation>
</comment>
<dbReference type="FunFam" id="3.40.50.10810:FF:000008">
    <property type="entry name" value="Chromatin structure-remodeling complex subunit snf21"/>
    <property type="match status" value="1"/>
</dbReference>
<keyword evidence="2" id="KW-0547">Nucleotide-binding</keyword>
<dbReference type="STRING" id="51028.A0A0N4V4X7"/>
<dbReference type="OrthoDB" id="6017at2759"/>
<dbReference type="SUPFAM" id="SSF52540">
    <property type="entry name" value="P-loop containing nucleoside triphosphate hydrolases"/>
    <property type="match status" value="2"/>
</dbReference>
<dbReference type="WBParaSite" id="EVEC_0000523001-mRNA-1">
    <property type="protein sequence ID" value="EVEC_0000523001-mRNA-1"/>
    <property type="gene ID" value="EVEC_0000523001"/>
</dbReference>
<dbReference type="SUPFAM" id="SSF47370">
    <property type="entry name" value="Bromodomain"/>
    <property type="match status" value="1"/>
</dbReference>
<dbReference type="CDD" id="cd17996">
    <property type="entry name" value="DEXHc_SMARCA2_SMARCA4"/>
    <property type="match status" value="1"/>
</dbReference>
<reference evidence="21" key="1">
    <citation type="submission" date="2017-02" db="UniProtKB">
        <authorList>
            <consortium name="WormBaseParasite"/>
        </authorList>
    </citation>
    <scope>IDENTIFICATION</scope>
</reference>
<dbReference type="InterPro" id="IPR018359">
    <property type="entry name" value="Bromodomain_CS"/>
</dbReference>
<sequence length="1435" mass="166341">MPTVHLIDFLEGEIQAMIEGRTMRRRFGIFTTSAFTPTKKIMDENPPKYAVGPMGSRYMPPPVGYPNVQYTNEPVQQMQYYPPQPHPHTVTPQEAAIAKLENSLSSMEEQHMVNDPRYSQMLMIKHKVAGVMVFETIGAYKQLARQEPLAPNLMAAVTNRPIHRLTTLLPRPYDCPAEGKNGEKLPYDLMKILSLHQQRANKVTSVLPPAGIDPVALLKERENRIQNRIGARIALLSNLPANISNYLRTKAEIELRSLRLLNLQTQIRSEIVSQLKKDTTLETALNPNAFRRTKKQALREARVTEKLEKQQKAQQEQRRKQKHYDFLQAVIQHGKEFKEYHRNNQVKLSKVKKAVMTYHANNEKERKKDELRNEKMRMQKLMQEDEEGYRQLLDEKKDKRLVFLLQQTDEYVESLTGLVKQHQATEKPGDSGEMRLFVRETATGTMLPASECPKPEEVDAWLETHPGYEAESDESDDEIIEPVETKKDDEFEGLDEETRNRKIIEKARNEEDEYDQKNRRQMESYYATAHKIKEKVVTQHSTMGGGNPNLQLKPYQLKGLEWMVSLYNNNLNGILADEMGLGKTIQTVALVTYLMEVKKINGPYLVIVPLSTISNWALELDKWAPHVVKIVYKGTKDARRKMDAQIRKNAFNVLLTTYDYVLKEKAVLGKIRWKYMIIDEGHRMKNHNCKLTLVLNGYFTAQHRLLLTGTPLQNKLPELWALLNFLLPSIFSSCGTFEQWFNAPFATTGEKVELNQEETMLIIRRLHKVLRPFLLRRLKKEVESQLPEKTEYVLKCDMSALQRILYQHMQKGLLIDSKSTGGTKALMNTVVHLRKLCNHPFLFENIEEDCRKFWKVPEITGRDLYRVSGKFELLDRVLPKLKESGHRVLMFCQMTTLMNIMEDYLHFREYKYLRLDGNTKPDERGQLLSLFNAPDSEYFIFILSTRAGGLGLNLQTADTVIIFDSDWNPHQDMQAQDRAHRIGQSREVRVLRLITVNSIEEKILAAARFKLNVDEKVIQAGKFDQRSTGAERRRMLEQIISAENEDDDEDEVPDDETINQMVARSEEEFDLFQKMDIERRRQEASELHRKPRLIEHDEIPAGILKASEEFLEDEKKPQKERLQSLIQPIGRRQRKEVDYSQDLMSDRDWLKSLDEDLEDEDDEEEEERRKRRARSGRNKRKKQHDDDEDDAPKRKRVSSELTNLLNKLHDSLINFKTSDGREIAVPFEKLPSRRELPDYYEVIENPMDFNRIKKKIRDGKYSSVQDMGKDVKLLCENARRYNMDGSEIFEDSLLLEKVWEQLCGAKKNSDANNKPPPPKSAESSRPTSAASSSRNSPVVAEEKPQEVQVQGYSYQKFKLKGREFGGSQAVVVVKPLNQKYLRILSAGLGLSAFYSAIGYAAGRFKNYELFKVLRIICLSVSIDNREKSHEIVINL</sequence>
<keyword evidence="7" id="KW-0805">Transcription regulation</keyword>
<dbReference type="PROSITE" id="PS00633">
    <property type="entry name" value="BROMODOMAIN_1"/>
    <property type="match status" value="1"/>
</dbReference>
<dbReference type="SMART" id="SM00573">
    <property type="entry name" value="HSA"/>
    <property type="match status" value="1"/>
</dbReference>
<dbReference type="SMART" id="SM00487">
    <property type="entry name" value="DEXDc"/>
    <property type="match status" value="1"/>
</dbReference>
<evidence type="ECO:0000259" key="18">
    <source>
        <dbReference type="PROSITE" id="PS51204"/>
    </source>
</evidence>
<evidence type="ECO:0000256" key="9">
    <source>
        <dbReference type="ARBA" id="ARBA00023159"/>
    </source>
</evidence>
<dbReference type="EMBL" id="UXUI01007992">
    <property type="protein sequence ID" value="VDD90132.1"/>
    <property type="molecule type" value="Genomic_DNA"/>
</dbReference>
<dbReference type="SMART" id="SM00297">
    <property type="entry name" value="BROMO"/>
    <property type="match status" value="1"/>
</dbReference>
<feature type="region of interest" description="Disordered" evidence="14">
    <location>
        <begin position="1156"/>
        <end position="1196"/>
    </location>
</feature>
<feature type="compositionally biased region" description="Basic and acidic residues" evidence="14">
    <location>
        <begin position="1113"/>
        <end position="1122"/>
    </location>
</feature>
<organism evidence="21">
    <name type="scientific">Enterobius vermicularis</name>
    <name type="common">Human pinworm</name>
    <dbReference type="NCBI Taxonomy" id="51028"/>
    <lineage>
        <taxon>Eukaryota</taxon>
        <taxon>Metazoa</taxon>
        <taxon>Ecdysozoa</taxon>
        <taxon>Nematoda</taxon>
        <taxon>Chromadorea</taxon>
        <taxon>Rhabditida</taxon>
        <taxon>Spirurina</taxon>
        <taxon>Oxyuridomorpha</taxon>
        <taxon>Oxyuroidea</taxon>
        <taxon>Oxyuridae</taxon>
        <taxon>Enterobius</taxon>
    </lineage>
</organism>
<dbReference type="PROSITE" id="PS51194">
    <property type="entry name" value="HELICASE_CTER"/>
    <property type="match status" value="1"/>
</dbReference>
<dbReference type="SMART" id="SM01314">
    <property type="entry name" value="SnAC"/>
    <property type="match status" value="1"/>
</dbReference>
<dbReference type="Pfam" id="PF00271">
    <property type="entry name" value="Helicase_C"/>
    <property type="match status" value="1"/>
</dbReference>
<dbReference type="Gene3D" id="3.40.50.300">
    <property type="entry name" value="P-loop containing nucleotide triphosphate hydrolases"/>
    <property type="match status" value="1"/>
</dbReference>
<dbReference type="PROSITE" id="PS51204">
    <property type="entry name" value="HSA"/>
    <property type="match status" value="1"/>
</dbReference>
<dbReference type="InterPro" id="IPR038718">
    <property type="entry name" value="SNF2-like_sf"/>
</dbReference>
<feature type="domain" description="Bromo" evidence="15">
    <location>
        <begin position="1219"/>
        <end position="1289"/>
    </location>
</feature>
<dbReference type="InterPro" id="IPR037259">
    <property type="entry name" value="BRK_sf"/>
</dbReference>
<dbReference type="InterPro" id="IPR029295">
    <property type="entry name" value="SnAC"/>
</dbReference>
<dbReference type="InterPro" id="IPR006576">
    <property type="entry name" value="BRK_domain"/>
</dbReference>
<feature type="domain" description="Helicase C-terminal" evidence="17">
    <location>
        <begin position="873"/>
        <end position="1024"/>
    </location>
</feature>
<dbReference type="SMART" id="SM00592">
    <property type="entry name" value="BRK"/>
    <property type="match status" value="1"/>
</dbReference>
<dbReference type="GO" id="GO:0004386">
    <property type="term" value="F:helicase activity"/>
    <property type="evidence" value="ECO:0007669"/>
    <property type="project" value="UniProtKB-KW"/>
</dbReference>
<feature type="compositionally biased region" description="Basic residues" evidence="14">
    <location>
        <begin position="1169"/>
        <end position="1182"/>
    </location>
</feature>
<dbReference type="SMART" id="SM00490">
    <property type="entry name" value="HELICc"/>
    <property type="match status" value="1"/>
</dbReference>
<dbReference type="InterPro" id="IPR036427">
    <property type="entry name" value="Bromodomain-like_sf"/>
</dbReference>
<keyword evidence="11" id="KW-0539">Nucleus</keyword>
<evidence type="ECO:0000256" key="11">
    <source>
        <dbReference type="ARBA" id="ARBA00023242"/>
    </source>
</evidence>
<accession>A0A0N4V4X7</accession>
<dbReference type="Gene3D" id="3.40.5.120">
    <property type="match status" value="1"/>
</dbReference>
<dbReference type="Proteomes" id="UP000274131">
    <property type="component" value="Unassembled WGS sequence"/>
</dbReference>
<feature type="compositionally biased region" description="Acidic residues" evidence="14">
    <location>
        <begin position="1156"/>
        <end position="1166"/>
    </location>
</feature>
<gene>
    <name evidence="19" type="ORF">EVEC_LOCUS4883</name>
</gene>
<feature type="region of interest" description="Disordered" evidence="14">
    <location>
        <begin position="1111"/>
        <end position="1140"/>
    </location>
</feature>
<evidence type="ECO:0000256" key="12">
    <source>
        <dbReference type="PROSITE-ProRule" id="PRU00035"/>
    </source>
</evidence>
<evidence type="ECO:0000256" key="5">
    <source>
        <dbReference type="ARBA" id="ARBA00022840"/>
    </source>
</evidence>
<feature type="coiled-coil region" evidence="13">
    <location>
        <begin position="361"/>
        <end position="388"/>
    </location>
</feature>
<dbReference type="FunFam" id="1.20.5.170:FF:000008">
    <property type="entry name" value="probable global transcription activator SNF2L2 isoform X1"/>
    <property type="match status" value="1"/>
</dbReference>
<evidence type="ECO:0000256" key="10">
    <source>
        <dbReference type="ARBA" id="ARBA00023163"/>
    </source>
</evidence>
<dbReference type="GO" id="GO:0005524">
    <property type="term" value="F:ATP binding"/>
    <property type="evidence" value="ECO:0007669"/>
    <property type="project" value="UniProtKB-KW"/>
</dbReference>
<protein>
    <submittedName>
        <fullName evidence="21">Global transcription activator SNF2L2</fullName>
    </submittedName>
</protein>
<dbReference type="Gene3D" id="1.20.920.10">
    <property type="entry name" value="Bromodomain-like"/>
    <property type="match status" value="1"/>
</dbReference>
<name>A0A0N4V4X7_ENTVE</name>
<dbReference type="GO" id="GO:0006325">
    <property type="term" value="P:chromatin organization"/>
    <property type="evidence" value="ECO:0007669"/>
    <property type="project" value="UniProtKB-KW"/>
</dbReference>
<dbReference type="Pfam" id="PF07529">
    <property type="entry name" value="HSA"/>
    <property type="match status" value="1"/>
</dbReference>
<evidence type="ECO:0000256" key="4">
    <source>
        <dbReference type="ARBA" id="ARBA00022806"/>
    </source>
</evidence>
<evidence type="ECO:0000259" key="16">
    <source>
        <dbReference type="PROSITE" id="PS51192"/>
    </source>
</evidence>
<evidence type="ECO:0000256" key="1">
    <source>
        <dbReference type="ARBA" id="ARBA00004123"/>
    </source>
</evidence>
<evidence type="ECO:0000256" key="2">
    <source>
        <dbReference type="ARBA" id="ARBA00022741"/>
    </source>
</evidence>
<dbReference type="GO" id="GO:0048731">
    <property type="term" value="P:system development"/>
    <property type="evidence" value="ECO:0007669"/>
    <property type="project" value="UniProtKB-ARBA"/>
</dbReference>
<dbReference type="SUPFAM" id="SSF160481">
    <property type="entry name" value="BRK domain-like"/>
    <property type="match status" value="1"/>
</dbReference>
<dbReference type="InterPro" id="IPR014001">
    <property type="entry name" value="Helicase_ATP-bd"/>
</dbReference>
<dbReference type="GO" id="GO:0042393">
    <property type="term" value="F:histone binding"/>
    <property type="evidence" value="ECO:0007669"/>
    <property type="project" value="InterPro"/>
</dbReference>
<dbReference type="GO" id="GO:0048513">
    <property type="term" value="P:animal organ development"/>
    <property type="evidence" value="ECO:0007669"/>
    <property type="project" value="UniProtKB-ARBA"/>
</dbReference>
<evidence type="ECO:0000256" key="6">
    <source>
        <dbReference type="ARBA" id="ARBA00022853"/>
    </source>
</evidence>
<keyword evidence="3" id="KW-0378">Hydrolase</keyword>
<evidence type="ECO:0000256" key="7">
    <source>
        <dbReference type="ARBA" id="ARBA00023015"/>
    </source>
</evidence>
<dbReference type="CDD" id="cd18793">
    <property type="entry name" value="SF2_C_SNF"/>
    <property type="match status" value="1"/>
</dbReference>
<evidence type="ECO:0000313" key="21">
    <source>
        <dbReference type="WBParaSite" id="EVEC_0000523001-mRNA-1"/>
    </source>
</evidence>
<evidence type="ECO:0000259" key="15">
    <source>
        <dbReference type="PROSITE" id="PS50014"/>
    </source>
</evidence>
<dbReference type="Gene3D" id="3.40.50.10810">
    <property type="entry name" value="Tandem AAA-ATPase domain"/>
    <property type="match status" value="1"/>
</dbReference>
<dbReference type="InterPro" id="IPR001487">
    <property type="entry name" value="Bromodomain"/>
</dbReference>
<proteinExistence type="predicted"/>
<feature type="compositionally biased region" description="Low complexity" evidence="14">
    <location>
        <begin position="1320"/>
        <end position="1339"/>
    </location>
</feature>
<dbReference type="GO" id="GO:0005634">
    <property type="term" value="C:nucleus"/>
    <property type="evidence" value="ECO:0007669"/>
    <property type="project" value="UniProtKB-SubCell"/>
</dbReference>
<dbReference type="InterPro" id="IPR027417">
    <property type="entry name" value="P-loop_NTPase"/>
</dbReference>
<dbReference type="Pfam" id="PF07533">
    <property type="entry name" value="BRK"/>
    <property type="match status" value="1"/>
</dbReference>
<evidence type="ECO:0000313" key="20">
    <source>
        <dbReference type="Proteomes" id="UP000274131"/>
    </source>
</evidence>
<evidence type="ECO:0000256" key="13">
    <source>
        <dbReference type="SAM" id="Coils"/>
    </source>
</evidence>
<feature type="domain" description="HSA" evidence="18">
    <location>
        <begin position="311"/>
        <end position="383"/>
    </location>
</feature>
<dbReference type="FunFam" id="3.40.50.300:FF:003020">
    <property type="entry name" value="SNF2-related domain-containing protein"/>
    <property type="match status" value="1"/>
</dbReference>
<dbReference type="PROSITE" id="PS51192">
    <property type="entry name" value="HELICASE_ATP_BIND_1"/>
    <property type="match status" value="1"/>
</dbReference>
<evidence type="ECO:0000259" key="17">
    <source>
        <dbReference type="PROSITE" id="PS51194"/>
    </source>
</evidence>
<feature type="region of interest" description="Disordered" evidence="14">
    <location>
        <begin position="1306"/>
        <end position="1344"/>
    </location>
</feature>
<keyword evidence="8 12" id="KW-0103">Bromodomain</keyword>
<dbReference type="InterPro" id="IPR001650">
    <property type="entry name" value="Helicase_C-like"/>
</dbReference>
<evidence type="ECO:0000256" key="3">
    <source>
        <dbReference type="ARBA" id="ARBA00022801"/>
    </source>
</evidence>
<keyword evidence="9" id="KW-0010">Activator</keyword>
<keyword evidence="4" id="KW-0347">Helicase</keyword>
<dbReference type="PRINTS" id="PR00503">
    <property type="entry name" value="BROMODOMAIN"/>
</dbReference>
<keyword evidence="6" id="KW-0156">Chromatin regulator</keyword>
<evidence type="ECO:0000256" key="8">
    <source>
        <dbReference type="ARBA" id="ARBA00023117"/>
    </source>
</evidence>
<keyword evidence="20" id="KW-1185">Reference proteome</keyword>
<dbReference type="GO" id="GO:0016787">
    <property type="term" value="F:hydrolase activity"/>
    <property type="evidence" value="ECO:0007669"/>
    <property type="project" value="UniProtKB-KW"/>
</dbReference>
<dbReference type="InterPro" id="IPR014012">
    <property type="entry name" value="HSA_dom"/>
</dbReference>
<dbReference type="PANTHER" id="PTHR10799">
    <property type="entry name" value="SNF2/RAD54 HELICASE FAMILY"/>
    <property type="match status" value="1"/>
</dbReference>
<keyword evidence="10" id="KW-0804">Transcription</keyword>
<dbReference type="InterPro" id="IPR000330">
    <property type="entry name" value="SNF2_N"/>
</dbReference>
<dbReference type="Pfam" id="PF00439">
    <property type="entry name" value="Bromodomain"/>
    <property type="match status" value="1"/>
</dbReference>